<dbReference type="Gene3D" id="1.20.1250.20">
    <property type="entry name" value="MFS general substrate transporter like domains"/>
    <property type="match status" value="1"/>
</dbReference>
<reference evidence="9 11" key="2">
    <citation type="submission" date="2015-09" db="EMBL/GenBank/DDBJ databases">
        <authorList>
            <consortium name="Swine Surveillance"/>
        </authorList>
    </citation>
    <scope>NUCLEOTIDE SEQUENCE [LARGE SCALE GENOMIC DNA]</scope>
    <source>
        <strain evidence="9 11">5120</strain>
    </source>
</reference>
<keyword evidence="5 6" id="KW-0472">Membrane</keyword>
<dbReference type="Pfam" id="PF07690">
    <property type="entry name" value="MFS_1"/>
    <property type="match status" value="1"/>
</dbReference>
<feature type="transmembrane region" description="Helical" evidence="6">
    <location>
        <begin position="42"/>
        <end position="65"/>
    </location>
</feature>
<keyword evidence="4 6" id="KW-1133">Transmembrane helix</keyword>
<feature type="transmembrane region" description="Helical" evidence="6">
    <location>
        <begin position="12"/>
        <end position="36"/>
    </location>
</feature>
<feature type="transmembrane region" description="Helical" evidence="6">
    <location>
        <begin position="281"/>
        <end position="299"/>
    </location>
</feature>
<keyword evidence="3 6" id="KW-0812">Transmembrane</keyword>
<feature type="transmembrane region" description="Helical" evidence="6">
    <location>
        <begin position="344"/>
        <end position="363"/>
    </location>
</feature>
<evidence type="ECO:0000313" key="9">
    <source>
        <dbReference type="EMBL" id="CUH72001.1"/>
    </source>
</evidence>
<proteinExistence type="predicted"/>
<dbReference type="RefSeq" id="WP_058243246.1">
    <property type="nucleotide sequence ID" value="NZ_CYSB01000005.1"/>
</dbReference>
<name>A0A0P1FTJ3_9RHOB</name>
<protein>
    <submittedName>
        <fullName evidence="9">Multidrug efflux system protein MdtL</fullName>
    </submittedName>
</protein>
<dbReference type="CDD" id="cd06173">
    <property type="entry name" value="MFS_MefA_like"/>
    <property type="match status" value="1"/>
</dbReference>
<evidence type="ECO:0000313" key="8">
    <source>
        <dbReference type="EMBL" id="CUH63258.1"/>
    </source>
</evidence>
<evidence type="ECO:0000256" key="3">
    <source>
        <dbReference type="ARBA" id="ARBA00022692"/>
    </source>
</evidence>
<evidence type="ECO:0000256" key="6">
    <source>
        <dbReference type="SAM" id="Phobius"/>
    </source>
</evidence>
<evidence type="ECO:0000313" key="10">
    <source>
        <dbReference type="Proteomes" id="UP000051086"/>
    </source>
</evidence>
<dbReference type="InterPro" id="IPR020846">
    <property type="entry name" value="MFS_dom"/>
</dbReference>
<dbReference type="GO" id="GO:0022857">
    <property type="term" value="F:transmembrane transporter activity"/>
    <property type="evidence" value="ECO:0007669"/>
    <property type="project" value="InterPro"/>
</dbReference>
<evidence type="ECO:0000256" key="5">
    <source>
        <dbReference type="ARBA" id="ARBA00023136"/>
    </source>
</evidence>
<evidence type="ECO:0000256" key="4">
    <source>
        <dbReference type="ARBA" id="ARBA00022989"/>
    </source>
</evidence>
<evidence type="ECO:0000256" key="1">
    <source>
        <dbReference type="ARBA" id="ARBA00004651"/>
    </source>
</evidence>
<keyword evidence="2" id="KW-1003">Cell membrane</keyword>
<dbReference type="EMBL" id="CYSB01000005">
    <property type="protein sequence ID" value="CUH63258.1"/>
    <property type="molecule type" value="Genomic_DNA"/>
</dbReference>
<feature type="transmembrane region" description="Helical" evidence="6">
    <location>
        <begin position="305"/>
        <end position="324"/>
    </location>
</feature>
<dbReference type="OrthoDB" id="4368225at2"/>
<comment type="subcellular location">
    <subcellularLocation>
        <location evidence="1">Cell membrane</location>
        <topology evidence="1">Multi-pass membrane protein</topology>
    </subcellularLocation>
</comment>
<dbReference type="PANTHER" id="PTHR23513:SF6">
    <property type="entry name" value="MAJOR FACILITATOR SUPERFAMILY ASSOCIATED DOMAIN-CONTAINING PROTEIN"/>
    <property type="match status" value="1"/>
</dbReference>
<dbReference type="Proteomes" id="UP000051887">
    <property type="component" value="Unassembled WGS sequence"/>
</dbReference>
<accession>A0A0P1FTJ3</accession>
<dbReference type="SUPFAM" id="SSF103473">
    <property type="entry name" value="MFS general substrate transporter"/>
    <property type="match status" value="1"/>
</dbReference>
<dbReference type="Proteomes" id="UP000051086">
    <property type="component" value="Unassembled WGS sequence"/>
</dbReference>
<reference evidence="8 10" key="1">
    <citation type="submission" date="2015-09" db="EMBL/GenBank/DDBJ databases">
        <authorList>
            <person name="Rodrigo-Torres L."/>
            <person name="Arahal D.R."/>
        </authorList>
    </citation>
    <scope>NUCLEOTIDE SEQUENCE [LARGE SCALE GENOMIC DNA]</scope>
    <source>
        <strain evidence="8 10">CECT 5118</strain>
    </source>
</reference>
<gene>
    <name evidence="8" type="ORF">TL5118_00395</name>
    <name evidence="9" type="ORF">TL5120_01796</name>
</gene>
<keyword evidence="10" id="KW-1185">Reference proteome</keyword>
<dbReference type="PANTHER" id="PTHR23513">
    <property type="entry name" value="INTEGRAL MEMBRANE EFFLUX PROTEIN-RELATED"/>
    <property type="match status" value="1"/>
</dbReference>
<sequence>MFSILSDRRFRHLFGAQIVALLGTGLASVALGLLAYDLAGDQAGMVLGAVFTIKMVAYVTIAPVAGAFADRINRRRLLVALDLIRAGVAVALPFVSEIWQVYVLIFLLQAASAGFTPTFQATIPDILPEEDRYTRGLALSRLAYDLENIISPTLAALVLMVLSYNTLFFGTMAGFLASAVLIVSVMIPSPKPTAPRGVYERTTLGARIFFATPRLRGLMGLNLAVSAAGAMVLVNSVVLVRADLALSETALAWTMFAFGFGSMVAAFLLPRLLERVADRPVMLTGAGAMVAALLLLSVTTALNGLSWAMLLITWAIMGLGYSAVLTPSGRLLRRSAHAEDRPAVFAAQFALSHACWLITYPLAGWLMARFGLQPALLVLAALAALGMVVALRLWPVGDPVEVEHTHDNLPADHPHLQGGGHRHSHALVIDGDHPRWATHF</sequence>
<feature type="transmembrane region" description="Helical" evidence="6">
    <location>
        <begin position="375"/>
        <end position="394"/>
    </location>
</feature>
<dbReference type="EMBL" id="CYSC01000027">
    <property type="protein sequence ID" value="CUH72001.1"/>
    <property type="molecule type" value="Genomic_DNA"/>
</dbReference>
<evidence type="ECO:0000256" key="2">
    <source>
        <dbReference type="ARBA" id="ARBA00022475"/>
    </source>
</evidence>
<evidence type="ECO:0000313" key="11">
    <source>
        <dbReference type="Proteomes" id="UP000051887"/>
    </source>
</evidence>
<feature type="domain" description="Major facilitator superfamily (MFS) profile" evidence="7">
    <location>
        <begin position="9"/>
        <end position="398"/>
    </location>
</feature>
<dbReference type="GO" id="GO:0005886">
    <property type="term" value="C:plasma membrane"/>
    <property type="evidence" value="ECO:0007669"/>
    <property type="project" value="UniProtKB-SubCell"/>
</dbReference>
<dbReference type="InterPro" id="IPR011701">
    <property type="entry name" value="MFS"/>
</dbReference>
<evidence type="ECO:0000259" key="7">
    <source>
        <dbReference type="PROSITE" id="PS50850"/>
    </source>
</evidence>
<feature type="transmembrane region" description="Helical" evidence="6">
    <location>
        <begin position="250"/>
        <end position="269"/>
    </location>
</feature>
<feature type="transmembrane region" description="Helical" evidence="6">
    <location>
        <begin position="217"/>
        <end position="238"/>
    </location>
</feature>
<dbReference type="AlphaFoldDB" id="A0A0P1FTJ3"/>
<dbReference type="PROSITE" id="PS50850">
    <property type="entry name" value="MFS"/>
    <property type="match status" value="1"/>
</dbReference>
<organism evidence="9 11">
    <name type="scientific">Thalassovita autumnalis</name>
    <dbReference type="NCBI Taxonomy" id="2072972"/>
    <lineage>
        <taxon>Bacteria</taxon>
        <taxon>Pseudomonadati</taxon>
        <taxon>Pseudomonadota</taxon>
        <taxon>Alphaproteobacteria</taxon>
        <taxon>Rhodobacterales</taxon>
        <taxon>Roseobacteraceae</taxon>
        <taxon>Thalassovita</taxon>
    </lineage>
</organism>
<dbReference type="InterPro" id="IPR036259">
    <property type="entry name" value="MFS_trans_sf"/>
</dbReference>
<feature type="transmembrane region" description="Helical" evidence="6">
    <location>
        <begin position="168"/>
        <end position="187"/>
    </location>
</feature>